<evidence type="ECO:0000313" key="1">
    <source>
        <dbReference type="EMBL" id="AWF94716.1"/>
    </source>
</evidence>
<evidence type="ECO:0000313" key="2">
    <source>
        <dbReference type="Proteomes" id="UP000244870"/>
    </source>
</evidence>
<protein>
    <submittedName>
        <fullName evidence="1">Uncharacterized protein</fullName>
    </submittedName>
</protein>
<reference evidence="1 2" key="1">
    <citation type="submission" date="2017-04" db="EMBL/GenBank/DDBJ databases">
        <title>Weissella cibaria strain m2 complete genome.</title>
        <authorList>
            <person name="Pan Q."/>
            <person name="Tan M."/>
            <person name="Yao F."/>
            <person name="Su S."/>
        </authorList>
    </citation>
    <scope>NUCLEOTIDE SEQUENCE [LARGE SCALE GENOMIC DNA]</scope>
    <source>
        <strain evidence="1 2">M2</strain>
    </source>
</reference>
<dbReference type="Proteomes" id="UP000244870">
    <property type="component" value="Chromosome"/>
</dbReference>
<gene>
    <name evidence="1" type="ORF">B6254_0282</name>
</gene>
<dbReference type="AlphaFoldDB" id="A0A2S1KNY8"/>
<name>A0A2S1KNY8_9LACO</name>
<organism evidence="1 2">
    <name type="scientific">Weissella cibaria</name>
    <dbReference type="NCBI Taxonomy" id="137591"/>
    <lineage>
        <taxon>Bacteria</taxon>
        <taxon>Bacillati</taxon>
        <taxon>Bacillota</taxon>
        <taxon>Bacilli</taxon>
        <taxon>Lactobacillales</taxon>
        <taxon>Lactobacillaceae</taxon>
        <taxon>Weissella</taxon>
    </lineage>
</organism>
<sequence length="157" mass="15510">MGWIGVSEVVTLLAKSVSVGVVACPTDSDETTSLALLLSEELLSTDVSVTGGTKSVIVSSGNTTGVFGTHASNVSGVAVVSLAVLVSSSDLADSGKTIGVADVDSSIVGVLVVGSVVLSLTTLTVVDDAAVVVSSANTGLANKTLANRMVAVNKLDF</sequence>
<dbReference type="EMBL" id="CP020928">
    <property type="protein sequence ID" value="AWF94716.1"/>
    <property type="molecule type" value="Genomic_DNA"/>
</dbReference>
<accession>A0A2S1KNY8</accession>
<proteinExistence type="predicted"/>